<protein>
    <submittedName>
        <fullName evidence="1">Uncharacterized protein</fullName>
    </submittedName>
</protein>
<dbReference type="AlphaFoldDB" id="A0A1F6BRI4"/>
<dbReference type="EMBL" id="MFKI01000010">
    <property type="protein sequence ID" value="OGG39549.1"/>
    <property type="molecule type" value="Genomic_DNA"/>
</dbReference>
<comment type="caution">
    <text evidence="1">The sequence shown here is derived from an EMBL/GenBank/DDBJ whole genome shotgun (WGS) entry which is preliminary data.</text>
</comment>
<organism evidence="1 2">
    <name type="scientific">Candidatus Jorgensenbacteria bacterium GWC1_48_12</name>
    <dbReference type="NCBI Taxonomy" id="1798469"/>
    <lineage>
        <taxon>Bacteria</taxon>
        <taxon>Candidatus Joergenseniibacteriota</taxon>
    </lineage>
</organism>
<reference evidence="1 2" key="1">
    <citation type="journal article" date="2016" name="Nat. Commun.">
        <title>Thousands of microbial genomes shed light on interconnected biogeochemical processes in an aquifer system.</title>
        <authorList>
            <person name="Anantharaman K."/>
            <person name="Brown C.T."/>
            <person name="Hug L.A."/>
            <person name="Sharon I."/>
            <person name="Castelle C.J."/>
            <person name="Probst A.J."/>
            <person name="Thomas B.C."/>
            <person name="Singh A."/>
            <person name="Wilkins M.J."/>
            <person name="Karaoz U."/>
            <person name="Brodie E.L."/>
            <person name="Williams K.H."/>
            <person name="Hubbard S.S."/>
            <person name="Banfield J.F."/>
        </authorList>
    </citation>
    <scope>NUCLEOTIDE SEQUENCE [LARGE SCALE GENOMIC DNA]</scope>
</reference>
<sequence>MSREKLRKNLLEAVREFGQAFNLRPKLVAEWADGIRKDINRIAILPVGEGQNLVWTKEGGKRKLVFQTPKSHTEVGTAFNKWLSMPWTSELRKRGIAIISLAPHSPRAEEVVWGKDEDVLPPEPSQAKR</sequence>
<name>A0A1F6BRI4_9BACT</name>
<proteinExistence type="predicted"/>
<evidence type="ECO:0000313" key="2">
    <source>
        <dbReference type="Proteomes" id="UP000179324"/>
    </source>
</evidence>
<evidence type="ECO:0000313" key="1">
    <source>
        <dbReference type="EMBL" id="OGG39549.1"/>
    </source>
</evidence>
<gene>
    <name evidence="1" type="ORF">A2127_01225</name>
</gene>
<accession>A0A1F6BRI4</accession>
<dbReference type="Proteomes" id="UP000179324">
    <property type="component" value="Unassembled WGS sequence"/>
</dbReference>